<feature type="region of interest" description="Disordered" evidence="1">
    <location>
        <begin position="72"/>
        <end position="105"/>
    </location>
</feature>
<dbReference type="SUPFAM" id="SSF46565">
    <property type="entry name" value="Chaperone J-domain"/>
    <property type="match status" value="1"/>
</dbReference>
<evidence type="ECO:0000256" key="1">
    <source>
        <dbReference type="SAM" id="MobiDB-lite"/>
    </source>
</evidence>
<evidence type="ECO:0000256" key="2">
    <source>
        <dbReference type="SAM" id="Phobius"/>
    </source>
</evidence>
<evidence type="ECO:0000313" key="5">
    <source>
        <dbReference type="Proteomes" id="UP001320544"/>
    </source>
</evidence>
<feature type="transmembrane region" description="Helical" evidence="2">
    <location>
        <begin position="162"/>
        <end position="186"/>
    </location>
</feature>
<gene>
    <name evidence="4" type="ORF">CE91St30_09510</name>
</gene>
<keyword evidence="2" id="KW-0812">Transmembrane</keyword>
<proteinExistence type="predicted"/>
<dbReference type="EMBL" id="AP025564">
    <property type="protein sequence ID" value="BDE95618.1"/>
    <property type="molecule type" value="Genomic_DNA"/>
</dbReference>
<dbReference type="PROSITE" id="PS50076">
    <property type="entry name" value="DNAJ_2"/>
    <property type="match status" value="1"/>
</dbReference>
<sequence length="263" mass="28394">MKKSEALRILGLQDGATDDEIKKAHRVKVIEHHPDKYAQDPEKHAWAEEQTKRINEARDVLISRKWEPEFGRGPYANPYAGSPSRGQGAGGTPGSSNPYGDPFQGWPFGAGQGQTTWVWTSWDAATQAGNPFDPFGAARPQKTPAEKLDEAQKNLRNELGVIAIKLACLAVLGVLASLASGLFLYVAASIIYGLWKRLGSCLVAFFFPIALVGAPFLMLIAPRAGAVTFGLAIFFALAVLFDIVNVRNAVNAYRAARKAAAAK</sequence>
<feature type="domain" description="J" evidence="3">
    <location>
        <begin position="5"/>
        <end position="79"/>
    </location>
</feature>
<dbReference type="InterPro" id="IPR050817">
    <property type="entry name" value="DjlA_DnaK_co-chaperone"/>
</dbReference>
<name>A0ABM7WHB2_9ACTN</name>
<dbReference type="RefSeq" id="WP_244411944.1">
    <property type="nucleotide sequence ID" value="NZ_AP025564.1"/>
</dbReference>
<dbReference type="PRINTS" id="PR00625">
    <property type="entry name" value="JDOMAIN"/>
</dbReference>
<organism evidence="4 5">
    <name type="scientific">Raoultibacter timonensis</name>
    <dbReference type="NCBI Taxonomy" id="1907662"/>
    <lineage>
        <taxon>Bacteria</taxon>
        <taxon>Bacillati</taxon>
        <taxon>Actinomycetota</taxon>
        <taxon>Coriobacteriia</taxon>
        <taxon>Eggerthellales</taxon>
        <taxon>Eggerthellaceae</taxon>
        <taxon>Raoultibacter</taxon>
    </lineage>
</organism>
<dbReference type="SMART" id="SM00271">
    <property type="entry name" value="DnaJ"/>
    <property type="match status" value="1"/>
</dbReference>
<dbReference type="InterPro" id="IPR036869">
    <property type="entry name" value="J_dom_sf"/>
</dbReference>
<dbReference type="Pfam" id="PF00226">
    <property type="entry name" value="DnaJ"/>
    <property type="match status" value="1"/>
</dbReference>
<keyword evidence="2" id="KW-0472">Membrane</keyword>
<feature type="transmembrane region" description="Helical" evidence="2">
    <location>
        <begin position="198"/>
        <end position="220"/>
    </location>
</feature>
<feature type="transmembrane region" description="Helical" evidence="2">
    <location>
        <begin position="226"/>
        <end position="244"/>
    </location>
</feature>
<accession>A0ABM7WHB2</accession>
<keyword evidence="5" id="KW-1185">Reference proteome</keyword>
<dbReference type="PANTHER" id="PTHR24074">
    <property type="entry name" value="CO-CHAPERONE PROTEIN DJLA"/>
    <property type="match status" value="1"/>
</dbReference>
<protein>
    <recommendedName>
        <fullName evidence="3">J domain-containing protein</fullName>
    </recommendedName>
</protein>
<dbReference type="CDD" id="cd06257">
    <property type="entry name" value="DnaJ"/>
    <property type="match status" value="1"/>
</dbReference>
<dbReference type="Proteomes" id="UP001320544">
    <property type="component" value="Chromosome"/>
</dbReference>
<evidence type="ECO:0000259" key="3">
    <source>
        <dbReference type="PROSITE" id="PS50076"/>
    </source>
</evidence>
<evidence type="ECO:0000313" key="4">
    <source>
        <dbReference type="EMBL" id="BDE95618.1"/>
    </source>
</evidence>
<dbReference type="Gene3D" id="1.10.287.110">
    <property type="entry name" value="DnaJ domain"/>
    <property type="match status" value="1"/>
</dbReference>
<keyword evidence="2" id="KW-1133">Transmembrane helix</keyword>
<dbReference type="InterPro" id="IPR001623">
    <property type="entry name" value="DnaJ_domain"/>
</dbReference>
<reference evidence="4 5" key="1">
    <citation type="submission" date="2022-01" db="EMBL/GenBank/DDBJ databases">
        <title>Novel bile acid biosynthetic pathways are enriched in the microbiome of centenarians.</title>
        <authorList>
            <person name="Sato Y."/>
            <person name="Atarashi K."/>
            <person name="Plichta R.D."/>
            <person name="Arai Y."/>
            <person name="Sasajima S."/>
            <person name="Kearney M.S."/>
            <person name="Suda W."/>
            <person name="Takeshita K."/>
            <person name="Sasaki T."/>
            <person name="Okamoto S."/>
            <person name="Skelly N.A."/>
            <person name="Okamura Y."/>
            <person name="Vlamakis H."/>
            <person name="Li Y."/>
            <person name="Tanoue T."/>
            <person name="Takei H."/>
            <person name="Nittono H."/>
            <person name="Narushima S."/>
            <person name="Irie J."/>
            <person name="Itoh H."/>
            <person name="Moriya K."/>
            <person name="Sugiura Y."/>
            <person name="Suematsu M."/>
            <person name="Moritoki N."/>
            <person name="Shibata S."/>
            <person name="Littman R.D."/>
            <person name="Fischbach A.M."/>
            <person name="Uwamino Y."/>
            <person name="Inoue T."/>
            <person name="Honda A."/>
            <person name="Hattori M."/>
            <person name="Murai T."/>
            <person name="Xavier J.R."/>
            <person name="Hirose N."/>
            <person name="Honda K."/>
        </authorList>
    </citation>
    <scope>NUCLEOTIDE SEQUENCE [LARGE SCALE GENOMIC DNA]</scope>
    <source>
        <strain evidence="4 5">CE91-St30</strain>
    </source>
</reference>